<organism evidence="4 5">
    <name type="scientific">Actinomadura alba</name>
    <dbReference type="NCBI Taxonomy" id="406431"/>
    <lineage>
        <taxon>Bacteria</taxon>
        <taxon>Bacillati</taxon>
        <taxon>Actinomycetota</taxon>
        <taxon>Actinomycetes</taxon>
        <taxon>Streptosporangiales</taxon>
        <taxon>Thermomonosporaceae</taxon>
        <taxon>Actinomadura</taxon>
    </lineage>
</organism>
<proteinExistence type="predicted"/>
<dbReference type="EMBL" id="JABVEC010000017">
    <property type="protein sequence ID" value="MBC6468271.1"/>
    <property type="molecule type" value="Genomic_DNA"/>
</dbReference>
<evidence type="ECO:0000256" key="1">
    <source>
        <dbReference type="ARBA" id="ARBA00001968"/>
    </source>
</evidence>
<sequence>MLAARAPDLHRALERATADGLPHLILDGKIFDSDRCRIKTVSVKGETIDAWYPGKTHDFGANVQALFEPGGLPIWTSDGEPGGVVDIEAARRHVFPAAYPATNTMPILADPGQPDTPQVTRPHARRLHAERTGCPVRANPAKLGLQWLISTLADVREEWLCIPGAR</sequence>
<evidence type="ECO:0000313" key="4">
    <source>
        <dbReference type="EMBL" id="MBC6468271.1"/>
    </source>
</evidence>
<comment type="cofactor">
    <cofactor evidence="1">
        <name>a divalent metal cation</name>
        <dbReference type="ChEBI" id="CHEBI:60240"/>
    </cofactor>
</comment>
<evidence type="ECO:0000256" key="2">
    <source>
        <dbReference type="ARBA" id="ARBA00022723"/>
    </source>
</evidence>
<gene>
    <name evidence="4" type="ORF">HKK74_22640</name>
</gene>
<feature type="domain" description="DDE Tnp4" evidence="3">
    <location>
        <begin position="36"/>
        <end position="124"/>
    </location>
</feature>
<accession>A0ABR7LTV0</accession>
<dbReference type="RefSeq" id="WP_187245270.1">
    <property type="nucleotide sequence ID" value="NZ_BAAAOK010000019.1"/>
</dbReference>
<reference evidence="4 5" key="1">
    <citation type="submission" date="2020-06" db="EMBL/GenBank/DDBJ databases">
        <title>Actinomadura xiongansis sp. nov., isolated from soil of Baiyangdian.</title>
        <authorList>
            <person name="Zhang X."/>
        </authorList>
    </citation>
    <scope>NUCLEOTIDE SEQUENCE [LARGE SCALE GENOMIC DNA]</scope>
    <source>
        <strain evidence="4 5">HBUM206468</strain>
    </source>
</reference>
<protein>
    <recommendedName>
        <fullName evidence="3">DDE Tnp4 domain-containing protein</fullName>
    </recommendedName>
</protein>
<dbReference type="Pfam" id="PF13359">
    <property type="entry name" value="DDE_Tnp_4"/>
    <property type="match status" value="1"/>
</dbReference>
<keyword evidence="2" id="KW-0479">Metal-binding</keyword>
<keyword evidence="5" id="KW-1185">Reference proteome</keyword>
<evidence type="ECO:0000313" key="5">
    <source>
        <dbReference type="Proteomes" id="UP000805614"/>
    </source>
</evidence>
<dbReference type="Proteomes" id="UP000805614">
    <property type="component" value="Unassembled WGS sequence"/>
</dbReference>
<name>A0ABR7LTV0_9ACTN</name>
<dbReference type="InterPro" id="IPR027806">
    <property type="entry name" value="HARBI1_dom"/>
</dbReference>
<comment type="caution">
    <text evidence="4">The sequence shown here is derived from an EMBL/GenBank/DDBJ whole genome shotgun (WGS) entry which is preliminary data.</text>
</comment>
<evidence type="ECO:0000259" key="3">
    <source>
        <dbReference type="Pfam" id="PF13359"/>
    </source>
</evidence>